<keyword evidence="2" id="KW-1185">Reference proteome</keyword>
<dbReference type="Proteomes" id="UP000321577">
    <property type="component" value="Unassembled WGS sequence"/>
</dbReference>
<protein>
    <submittedName>
        <fullName evidence="1">Uncharacterized protein</fullName>
    </submittedName>
</protein>
<evidence type="ECO:0000313" key="1">
    <source>
        <dbReference type="EMBL" id="GEP44968.1"/>
    </source>
</evidence>
<sequence length="341" mass="38214">MQAPEMRRDFHVPARIEPFQDSPAARDELVPFLMSQFQGEGACTAEQWLRRLAFWWDENPFAHAHSCRGWIMKDADRVTGYLGVIPTLYEDAAGSPVPALIATSWAVEEDYRNAALPMGMMLQRLGKEVPIVDTTPSPEVQKLLARWGWTARMDVQHGLLMRGAAGDMLANVMSFVPPVLGRTLKIVTDVGSVSSIRAARPGRCLQKHVTPEYLRWYLTSPMREHRFIGVVGPGGMLSSYLMVCQRSLKGLAAWAVVDWFTTSKTTVELHALVTWLLEQSLGEESPWAPFISLTSFPGEDLWSGLPLAHTREEKICHHHWLPPALKDVPLRPVLAEGDWGL</sequence>
<evidence type="ECO:0000313" key="2">
    <source>
        <dbReference type="Proteomes" id="UP000321577"/>
    </source>
</evidence>
<name>A0A512ME39_9BACT</name>
<reference evidence="1 2" key="1">
    <citation type="submission" date="2019-07" db="EMBL/GenBank/DDBJ databases">
        <title>Whole genome shotgun sequence of Brevifollis gellanilyticus NBRC 108608.</title>
        <authorList>
            <person name="Hosoyama A."/>
            <person name="Uohara A."/>
            <person name="Ohji S."/>
            <person name="Ichikawa N."/>
        </authorList>
    </citation>
    <scope>NUCLEOTIDE SEQUENCE [LARGE SCALE GENOMIC DNA]</scope>
    <source>
        <strain evidence="1 2">NBRC 108608</strain>
    </source>
</reference>
<comment type="caution">
    <text evidence="1">The sequence shown here is derived from an EMBL/GenBank/DDBJ whole genome shotgun (WGS) entry which is preliminary data.</text>
</comment>
<dbReference type="AlphaFoldDB" id="A0A512ME39"/>
<dbReference type="EMBL" id="BKAG01000039">
    <property type="protein sequence ID" value="GEP44968.1"/>
    <property type="molecule type" value="Genomic_DNA"/>
</dbReference>
<gene>
    <name evidence="1" type="ORF">BGE01nite_42590</name>
</gene>
<accession>A0A512ME39</accession>
<organism evidence="1 2">
    <name type="scientific">Brevifollis gellanilyticus</name>
    <dbReference type="NCBI Taxonomy" id="748831"/>
    <lineage>
        <taxon>Bacteria</taxon>
        <taxon>Pseudomonadati</taxon>
        <taxon>Verrucomicrobiota</taxon>
        <taxon>Verrucomicrobiia</taxon>
        <taxon>Verrucomicrobiales</taxon>
        <taxon>Verrucomicrobiaceae</taxon>
    </lineage>
</organism>
<proteinExistence type="predicted"/>